<proteinExistence type="predicted"/>
<protein>
    <submittedName>
        <fullName evidence="1">Uncharacterized protein</fullName>
    </submittedName>
</protein>
<dbReference type="Proteomes" id="UP001420932">
    <property type="component" value="Unassembled WGS sequence"/>
</dbReference>
<dbReference type="EMBL" id="JBBNAF010000009">
    <property type="protein sequence ID" value="KAK9113364.1"/>
    <property type="molecule type" value="Genomic_DNA"/>
</dbReference>
<evidence type="ECO:0000313" key="2">
    <source>
        <dbReference type="Proteomes" id="UP001420932"/>
    </source>
</evidence>
<comment type="caution">
    <text evidence="1">The sequence shown here is derived from an EMBL/GenBank/DDBJ whole genome shotgun (WGS) entry which is preliminary data.</text>
</comment>
<accession>A0AAP0NPD9</accession>
<organism evidence="1 2">
    <name type="scientific">Stephania yunnanensis</name>
    <dbReference type="NCBI Taxonomy" id="152371"/>
    <lineage>
        <taxon>Eukaryota</taxon>
        <taxon>Viridiplantae</taxon>
        <taxon>Streptophyta</taxon>
        <taxon>Embryophyta</taxon>
        <taxon>Tracheophyta</taxon>
        <taxon>Spermatophyta</taxon>
        <taxon>Magnoliopsida</taxon>
        <taxon>Ranunculales</taxon>
        <taxon>Menispermaceae</taxon>
        <taxon>Menispermoideae</taxon>
        <taxon>Cissampelideae</taxon>
        <taxon>Stephania</taxon>
    </lineage>
</organism>
<dbReference type="AlphaFoldDB" id="A0AAP0NPD9"/>
<reference evidence="1 2" key="1">
    <citation type="submission" date="2024-01" db="EMBL/GenBank/DDBJ databases">
        <title>Genome assemblies of Stephania.</title>
        <authorList>
            <person name="Yang L."/>
        </authorList>
    </citation>
    <scope>NUCLEOTIDE SEQUENCE [LARGE SCALE GENOMIC DNA]</scope>
    <source>
        <strain evidence="1">YNDBR</strain>
        <tissue evidence="1">Leaf</tissue>
    </source>
</reference>
<sequence length="52" mass="5794">MSKISAIAMKLLGWISIHLNPASLLMCSKDNRVKSKKILPANCHNVKLANKY</sequence>
<gene>
    <name evidence="1" type="ORF">Syun_020161</name>
</gene>
<evidence type="ECO:0000313" key="1">
    <source>
        <dbReference type="EMBL" id="KAK9113364.1"/>
    </source>
</evidence>
<name>A0AAP0NPD9_9MAGN</name>
<keyword evidence="2" id="KW-1185">Reference proteome</keyword>